<dbReference type="PROSITE" id="PS01332">
    <property type="entry name" value="HTH_RRF2_1"/>
    <property type="match status" value="1"/>
</dbReference>
<dbReference type="InterPro" id="IPR036390">
    <property type="entry name" value="WH_DNA-bd_sf"/>
</dbReference>
<dbReference type="InterPro" id="IPR036388">
    <property type="entry name" value="WH-like_DNA-bd_sf"/>
</dbReference>
<dbReference type="InterPro" id="IPR030489">
    <property type="entry name" value="TR_Rrf2-type_CS"/>
</dbReference>
<gene>
    <name evidence="2" type="ORF">HJ583_008745</name>
</gene>
<keyword evidence="3" id="KW-1185">Reference proteome</keyword>
<proteinExistence type="predicted"/>
<dbReference type="EMBL" id="JABCSC020000002">
    <property type="protein sequence ID" value="NSL55107.1"/>
    <property type="molecule type" value="Genomic_DNA"/>
</dbReference>
<dbReference type="Gene3D" id="1.10.10.10">
    <property type="entry name" value="Winged helix-like DNA-binding domain superfamily/Winged helix DNA-binding domain"/>
    <property type="match status" value="1"/>
</dbReference>
<keyword evidence="1" id="KW-0238">DNA-binding</keyword>
<organism evidence="2 3">
    <name type="scientific">Uliginosibacterium aquaticum</name>
    <dbReference type="NCBI Taxonomy" id="2731212"/>
    <lineage>
        <taxon>Bacteria</taxon>
        <taxon>Pseudomonadati</taxon>
        <taxon>Pseudomonadota</taxon>
        <taxon>Betaproteobacteria</taxon>
        <taxon>Rhodocyclales</taxon>
        <taxon>Zoogloeaceae</taxon>
        <taxon>Uliginosibacterium</taxon>
    </lineage>
</organism>
<dbReference type="PROSITE" id="PS51197">
    <property type="entry name" value="HTH_RRF2_2"/>
    <property type="match status" value="1"/>
</dbReference>
<dbReference type="PANTHER" id="PTHR33221:SF4">
    <property type="entry name" value="HTH-TYPE TRANSCRIPTIONAL REPRESSOR NSRR"/>
    <property type="match status" value="1"/>
</dbReference>
<evidence type="ECO:0000313" key="3">
    <source>
        <dbReference type="Proteomes" id="UP000778523"/>
    </source>
</evidence>
<dbReference type="NCBIfam" id="TIGR00738">
    <property type="entry name" value="rrf2_super"/>
    <property type="match status" value="1"/>
</dbReference>
<dbReference type="PANTHER" id="PTHR33221">
    <property type="entry name" value="WINGED HELIX-TURN-HELIX TRANSCRIPTIONAL REGULATOR, RRF2 FAMILY"/>
    <property type="match status" value="1"/>
</dbReference>
<dbReference type="RefSeq" id="WP_170021574.1">
    <property type="nucleotide sequence ID" value="NZ_JABCSC020000002.1"/>
</dbReference>
<dbReference type="InterPro" id="IPR000944">
    <property type="entry name" value="Tscrpt_reg_Rrf2"/>
</dbReference>
<dbReference type="SUPFAM" id="SSF46785">
    <property type="entry name" value="Winged helix' DNA-binding domain"/>
    <property type="match status" value="1"/>
</dbReference>
<sequence length="145" mass="15835">MKLTTFTDYTLRVLMYLALNQDRLATIQGIAEAYGISESHLMKVVQHLAKTGVIEALRGKGGGIRLALPASEIRIGRVVRDAEGDGPIVECFSANDTCRITPNCKLAGALRRAFDALYTTLDEYTLADLTQQPAALVQILKIVRS</sequence>
<accession>A0ABX2IJD1</accession>
<comment type="caution">
    <text evidence="2">The sequence shown here is derived from an EMBL/GenBank/DDBJ whole genome shotgun (WGS) entry which is preliminary data.</text>
</comment>
<name>A0ABX2IJD1_9RHOO</name>
<evidence type="ECO:0000256" key="1">
    <source>
        <dbReference type="ARBA" id="ARBA00023125"/>
    </source>
</evidence>
<dbReference type="Pfam" id="PF02082">
    <property type="entry name" value="Rrf2"/>
    <property type="match status" value="1"/>
</dbReference>
<dbReference type="Proteomes" id="UP000778523">
    <property type="component" value="Unassembled WGS sequence"/>
</dbReference>
<reference evidence="2 3" key="1">
    <citation type="submission" date="2020-06" db="EMBL/GenBank/DDBJ databases">
        <title>Draft genome of Uliginosibacterium sp. IMCC34675.</title>
        <authorList>
            <person name="Song J."/>
        </authorList>
    </citation>
    <scope>NUCLEOTIDE SEQUENCE [LARGE SCALE GENOMIC DNA]</scope>
    <source>
        <strain evidence="2 3">IMCC34675</strain>
    </source>
</reference>
<protein>
    <submittedName>
        <fullName evidence="2">Rrf2 family transcriptional regulator</fullName>
    </submittedName>
</protein>
<evidence type="ECO:0000313" key="2">
    <source>
        <dbReference type="EMBL" id="NSL55107.1"/>
    </source>
</evidence>